<reference evidence="1 2" key="1">
    <citation type="journal article" date="2020" name="Nat. Food">
        <title>A phased Vanilla planifolia genome enables genetic improvement of flavour and production.</title>
        <authorList>
            <person name="Hasing T."/>
            <person name="Tang H."/>
            <person name="Brym M."/>
            <person name="Khazi F."/>
            <person name="Huang T."/>
            <person name="Chambers A.H."/>
        </authorList>
    </citation>
    <scope>NUCLEOTIDE SEQUENCE [LARGE SCALE GENOMIC DNA]</scope>
    <source>
        <tissue evidence="1">Leaf</tissue>
    </source>
</reference>
<sequence length="92" mass="10131">MAMANNGVVGAVVDAKSKVFLLVVDKLIDGNEDDASKGSLTPNDADSSAIEEKDFKSFIIDIEEDTSKENLPVPVEVDFFQRQKLQEKFLII</sequence>
<dbReference type="EMBL" id="JADCNL010000014">
    <property type="protein sequence ID" value="KAG0452714.1"/>
    <property type="molecule type" value="Genomic_DNA"/>
</dbReference>
<dbReference type="Proteomes" id="UP000636800">
    <property type="component" value="Unassembled WGS sequence"/>
</dbReference>
<dbReference type="AlphaFoldDB" id="A0A835PJ28"/>
<evidence type="ECO:0000313" key="1">
    <source>
        <dbReference type="EMBL" id="KAG0452714.1"/>
    </source>
</evidence>
<proteinExistence type="predicted"/>
<accession>A0A835PJ28</accession>
<keyword evidence="2" id="KW-1185">Reference proteome</keyword>
<protein>
    <submittedName>
        <fullName evidence="1">Uncharacterized protein</fullName>
    </submittedName>
</protein>
<comment type="caution">
    <text evidence="1">The sequence shown here is derived from an EMBL/GenBank/DDBJ whole genome shotgun (WGS) entry which is preliminary data.</text>
</comment>
<name>A0A835PJ28_VANPL</name>
<evidence type="ECO:0000313" key="2">
    <source>
        <dbReference type="Proteomes" id="UP000636800"/>
    </source>
</evidence>
<dbReference type="OrthoDB" id="10267175at2759"/>
<gene>
    <name evidence="1" type="ORF">HPP92_025378</name>
</gene>
<organism evidence="1 2">
    <name type="scientific">Vanilla planifolia</name>
    <name type="common">Vanilla</name>
    <dbReference type="NCBI Taxonomy" id="51239"/>
    <lineage>
        <taxon>Eukaryota</taxon>
        <taxon>Viridiplantae</taxon>
        <taxon>Streptophyta</taxon>
        <taxon>Embryophyta</taxon>
        <taxon>Tracheophyta</taxon>
        <taxon>Spermatophyta</taxon>
        <taxon>Magnoliopsida</taxon>
        <taxon>Liliopsida</taxon>
        <taxon>Asparagales</taxon>
        <taxon>Orchidaceae</taxon>
        <taxon>Vanilloideae</taxon>
        <taxon>Vanilleae</taxon>
        <taxon>Vanilla</taxon>
    </lineage>
</organism>